<dbReference type="Pfam" id="PF00656">
    <property type="entry name" value="Peptidase_C14"/>
    <property type="match status" value="1"/>
</dbReference>
<feature type="domain" description="Peptidase C14 caspase" evidence="3">
    <location>
        <begin position="64"/>
        <end position="345"/>
    </location>
</feature>
<dbReference type="GeneID" id="111318051"/>
<dbReference type="SUPFAM" id="SSF52129">
    <property type="entry name" value="Caspase-like"/>
    <property type="match status" value="1"/>
</dbReference>
<dbReference type="GO" id="GO:0006508">
    <property type="term" value="P:proteolysis"/>
    <property type="evidence" value="ECO:0007669"/>
    <property type="project" value="InterPro"/>
</dbReference>
<dbReference type="InterPro" id="IPR011600">
    <property type="entry name" value="Pept_C14_caspase"/>
</dbReference>
<dbReference type="AlphaFoldDB" id="A0A6P6BH50"/>
<dbReference type="OrthoDB" id="3223806at2759"/>
<keyword evidence="4" id="KW-1185">Reference proteome</keyword>
<dbReference type="RefSeq" id="XP_022776424.1">
    <property type="nucleotide sequence ID" value="XM_022920689.1"/>
</dbReference>
<evidence type="ECO:0000259" key="3">
    <source>
        <dbReference type="Pfam" id="PF00656"/>
    </source>
</evidence>
<proteinExistence type="inferred from homology"/>
<dbReference type="GO" id="GO:0004197">
    <property type="term" value="F:cysteine-type endopeptidase activity"/>
    <property type="evidence" value="ECO:0007669"/>
    <property type="project" value="InterPro"/>
</dbReference>
<protein>
    <submittedName>
        <fullName evidence="5">Metacaspase-1-like</fullName>
    </submittedName>
</protein>
<dbReference type="KEGG" id="dzi:111318051"/>
<accession>A0A6P6BH50</accession>
<evidence type="ECO:0000256" key="1">
    <source>
        <dbReference type="ARBA" id="ARBA00009005"/>
    </source>
</evidence>
<dbReference type="PANTHER" id="PTHR48104">
    <property type="entry name" value="METACASPASE-4"/>
    <property type="match status" value="1"/>
</dbReference>
<sequence>MLKIVKCSKCHAQTLQLRTPGATSIHCTFYKAVSFVKELLSPLQAPSPYNHAPPGLPPQVHSSKRAVIFGVSYMNSGYELDGCIHDAKLMKALLIIQFKFPESSIILLTEEESNPNRRPTKYNMRMALYWLVLGCESGDSLVFYYSGHGSQQRNDSGDEKDGFDETLCPSDFETEGPIVDDEINWTIVRPLPNGVKLHAIIDACHSGTALDLPFLCRMNYESQGGYVWEDHCPRSGMWKGTSGGEVICFSGCDDDQNSIQISSRNIASTSLLTACFIQAILHGHGTSYWNLLNAMRAMVSLCATSLNLPPQDDDDEGCCAVLSFLATLTKGESLTSGSGQEPWLTASEPFDGKKMAH</sequence>
<evidence type="ECO:0000313" key="5">
    <source>
        <dbReference type="RefSeq" id="XP_022776424.1"/>
    </source>
</evidence>
<dbReference type="GO" id="GO:0005737">
    <property type="term" value="C:cytoplasm"/>
    <property type="evidence" value="ECO:0007669"/>
    <property type="project" value="TreeGrafter"/>
</dbReference>
<feature type="region of interest" description="Disordered" evidence="2">
    <location>
        <begin position="333"/>
        <end position="357"/>
    </location>
</feature>
<dbReference type="InterPro" id="IPR029030">
    <property type="entry name" value="Caspase-like_dom_sf"/>
</dbReference>
<dbReference type="InterPro" id="IPR050452">
    <property type="entry name" value="Metacaspase"/>
</dbReference>
<dbReference type="Proteomes" id="UP000515121">
    <property type="component" value="Unplaced"/>
</dbReference>
<evidence type="ECO:0000313" key="4">
    <source>
        <dbReference type="Proteomes" id="UP000515121"/>
    </source>
</evidence>
<comment type="similarity">
    <text evidence="1">Belongs to the peptidase C14B family.</text>
</comment>
<organism evidence="4 5">
    <name type="scientific">Durio zibethinus</name>
    <name type="common">Durian</name>
    <dbReference type="NCBI Taxonomy" id="66656"/>
    <lineage>
        <taxon>Eukaryota</taxon>
        <taxon>Viridiplantae</taxon>
        <taxon>Streptophyta</taxon>
        <taxon>Embryophyta</taxon>
        <taxon>Tracheophyta</taxon>
        <taxon>Spermatophyta</taxon>
        <taxon>Magnoliopsida</taxon>
        <taxon>eudicotyledons</taxon>
        <taxon>Gunneridae</taxon>
        <taxon>Pentapetalae</taxon>
        <taxon>rosids</taxon>
        <taxon>malvids</taxon>
        <taxon>Malvales</taxon>
        <taxon>Malvaceae</taxon>
        <taxon>Helicteroideae</taxon>
        <taxon>Durio</taxon>
    </lineage>
</organism>
<gene>
    <name evidence="5" type="primary">LOC111318051</name>
</gene>
<reference evidence="5" key="1">
    <citation type="submission" date="2025-08" db="UniProtKB">
        <authorList>
            <consortium name="RefSeq"/>
        </authorList>
    </citation>
    <scope>IDENTIFICATION</scope>
    <source>
        <tissue evidence="5">Fruit stalk</tissue>
    </source>
</reference>
<evidence type="ECO:0000256" key="2">
    <source>
        <dbReference type="SAM" id="MobiDB-lite"/>
    </source>
</evidence>
<dbReference type="PANTHER" id="PTHR48104:SF45">
    <property type="entry name" value="METACASPASE-2"/>
    <property type="match status" value="1"/>
</dbReference>
<name>A0A6P6BH50_DURZI</name>
<dbReference type="Gene3D" id="3.40.50.12660">
    <property type="match status" value="1"/>
</dbReference>